<evidence type="ECO:0000313" key="4">
    <source>
        <dbReference type="EnsemblPlants" id="TraesCS2A02G116500.1.cds1"/>
    </source>
</evidence>
<evidence type="ECO:0000256" key="3">
    <source>
        <dbReference type="PROSITE-ProRule" id="PRU00708"/>
    </source>
</evidence>
<dbReference type="Gramene" id="TraesCS2A02G116500.1">
    <property type="protein sequence ID" value="TraesCS2A02G116500.1.cds1"/>
    <property type="gene ID" value="TraesCS2A02G116500"/>
</dbReference>
<dbReference type="InterPro" id="IPR046848">
    <property type="entry name" value="E_motif"/>
</dbReference>
<dbReference type="Gramene" id="TraesWEE_scaffold_047297_01G000100.1">
    <property type="protein sequence ID" value="TraesWEE_scaffold_047297_01G000100.1"/>
    <property type="gene ID" value="TraesWEE_scaffold_047297_01G000100"/>
</dbReference>
<evidence type="ECO:0008006" key="6">
    <source>
        <dbReference type="Google" id="ProtNLM"/>
    </source>
</evidence>
<proteinExistence type="predicted"/>
<dbReference type="EnsemblPlants" id="TraesCS2A02G116500.1">
    <property type="protein sequence ID" value="TraesCS2A02G116500.1.cds1"/>
    <property type="gene ID" value="TraesCS2A02G116500"/>
</dbReference>
<dbReference type="OMA" id="NHLRMET"/>
<organism evidence="4">
    <name type="scientific">Triticum aestivum</name>
    <name type="common">Wheat</name>
    <dbReference type="NCBI Taxonomy" id="4565"/>
    <lineage>
        <taxon>Eukaryota</taxon>
        <taxon>Viridiplantae</taxon>
        <taxon>Streptophyta</taxon>
        <taxon>Embryophyta</taxon>
        <taxon>Tracheophyta</taxon>
        <taxon>Spermatophyta</taxon>
        <taxon>Magnoliopsida</taxon>
        <taxon>Liliopsida</taxon>
        <taxon>Poales</taxon>
        <taxon>Poaceae</taxon>
        <taxon>BOP clade</taxon>
        <taxon>Pooideae</taxon>
        <taxon>Triticodae</taxon>
        <taxon>Triticeae</taxon>
        <taxon>Triticinae</taxon>
        <taxon>Triticum</taxon>
    </lineage>
</organism>
<dbReference type="InterPro" id="IPR011990">
    <property type="entry name" value="TPR-like_helical_dom_sf"/>
</dbReference>
<evidence type="ECO:0000313" key="5">
    <source>
        <dbReference type="Proteomes" id="UP000019116"/>
    </source>
</evidence>
<feature type="repeat" description="PPR" evidence="3">
    <location>
        <begin position="420"/>
        <end position="450"/>
    </location>
</feature>
<keyword evidence="1" id="KW-0677">Repeat</keyword>
<dbReference type="Gramene" id="TraesCS2A03G0238800.1">
    <property type="protein sequence ID" value="TraesCS2A03G0238800.1.CDS1"/>
    <property type="gene ID" value="TraesCS2A03G0238800"/>
</dbReference>
<dbReference type="Gramene" id="TraesNOR2A03G00623510.1">
    <property type="protein sequence ID" value="TraesNOR2A03G00623510.1.CDS1"/>
    <property type="gene ID" value="TraesNOR2A03G00623510"/>
</dbReference>
<dbReference type="Proteomes" id="UP000019116">
    <property type="component" value="Chromosome 2A"/>
</dbReference>
<feature type="repeat" description="PPR" evidence="3">
    <location>
        <begin position="220"/>
        <end position="256"/>
    </location>
</feature>
<dbReference type="InterPro" id="IPR002885">
    <property type="entry name" value="PPR_rpt"/>
</dbReference>
<reference evidence="4" key="1">
    <citation type="submission" date="2018-08" db="EMBL/GenBank/DDBJ databases">
        <authorList>
            <person name="Rossello M."/>
        </authorList>
    </citation>
    <scope>NUCLEOTIDE SEQUENCE [LARGE SCALE GENOMIC DNA]</scope>
    <source>
        <strain evidence="4">cv. Chinese Spring</strain>
    </source>
</reference>
<name>A0A3B6ASQ0_WHEAT</name>
<dbReference type="FunFam" id="1.25.40.10:FF:000573">
    <property type="entry name" value="Pentatricopeptide repeat-containing protein mitochondrial"/>
    <property type="match status" value="1"/>
</dbReference>
<reference evidence="4" key="2">
    <citation type="submission" date="2018-10" db="UniProtKB">
        <authorList>
            <consortium name="EnsemblPlants"/>
        </authorList>
    </citation>
    <scope>IDENTIFICATION</scope>
</reference>
<dbReference type="Pfam" id="PF01535">
    <property type="entry name" value="PPR"/>
    <property type="match status" value="6"/>
</dbReference>
<feature type="repeat" description="PPR" evidence="3">
    <location>
        <begin position="522"/>
        <end position="556"/>
    </location>
</feature>
<evidence type="ECO:0000256" key="2">
    <source>
        <dbReference type="ARBA" id="ARBA00022946"/>
    </source>
</evidence>
<evidence type="ECO:0000256" key="1">
    <source>
        <dbReference type="ARBA" id="ARBA00022737"/>
    </source>
</evidence>
<dbReference type="Pfam" id="PF20431">
    <property type="entry name" value="E_motif"/>
    <property type="match status" value="1"/>
</dbReference>
<dbReference type="PANTHER" id="PTHR24015">
    <property type="entry name" value="OS07G0578800 PROTEIN-RELATED"/>
    <property type="match status" value="1"/>
</dbReference>
<protein>
    <recommendedName>
        <fullName evidence="6">Pentacotripeptide-repeat region of PRORP domain-containing protein</fullName>
    </recommendedName>
</protein>
<dbReference type="FunFam" id="1.25.40.10:FF:000712">
    <property type="entry name" value="Os07g0670000 protein"/>
    <property type="match status" value="1"/>
</dbReference>
<dbReference type="PROSITE" id="PS51375">
    <property type="entry name" value="PPR"/>
    <property type="match status" value="3"/>
</dbReference>
<dbReference type="GO" id="GO:0003723">
    <property type="term" value="F:RNA binding"/>
    <property type="evidence" value="ECO:0007669"/>
    <property type="project" value="InterPro"/>
</dbReference>
<dbReference type="Gene3D" id="1.25.40.10">
    <property type="entry name" value="Tetratricopeptide repeat domain"/>
    <property type="match status" value="4"/>
</dbReference>
<dbReference type="SMR" id="A0A3B6ASQ0"/>
<keyword evidence="5" id="KW-1185">Reference proteome</keyword>
<dbReference type="InterPro" id="IPR046960">
    <property type="entry name" value="PPR_At4g14850-like_plant"/>
</dbReference>
<sequence>MPLRRLQAPRHARAAATLSSAAAHHLFDGIPRPTRGSTPLCLSSPRAGHPVPALVSSPTAFSAAVASSDRATLPALHALAVASGLDAFAFVSNSLAARYAKTGSFPSAARVFGTARARDVSSYNTMLSAFPDPAEALAFASWMLRSGDVRPDAVTFTVALSLAAVRGEGGLGVVRQLHALASRAGLAADVFVGNALVTAYSRGGLLGAARRAFEEMPARDLVSWNAMICGLAQDGGCPAEVVRLFLRMLKDDAVRPDRISACSVIPACGGEGKLELGRQVHGLGVKLGVDGHVTIGNVLVAMYYKCGAPACGRKYLQSMGERDVISWTTIISMDEDEDAVALFNGMRRDGVSPNEVTFVALMSALPAGCPARDGQMIHAVCLKTGASDKAAASNSLITMYAKLRRMDDARTVFDLMPRRETIAWNALISGYAQNERCSDALEAFSWMVKCLRPDETTFASVISAVTGVETVSMAYGEAYHCQAMKLGLGASEYVSGTLIDMYAKRGGLEESRKAFDRTARRSLIAWTAMIAANAKHGSYDAVMGLFDDMVRSGVAPDGVVLLSVLTACRYKGEVGTGKAIFDSMSVEHRVEPWPEHYACVVDMLGRAGRLEEAEELMMQMPSGPSISALQSLLGACRIHGNADMAERVADVLTESEPAESGAYVLLSNIYAEKGDWGGVAKVRRQMRERGVRKEIGFSWVDFGAGTGESTHLHKFSSDDTTHPRTEEIYRVAEGLGWEMKLLKNHLRMETESVS</sequence>
<dbReference type="FunFam" id="1.25.40.10:FF:000453">
    <property type="entry name" value="Pentatricopeptide repeat-containing protein mitochondrial"/>
    <property type="match status" value="1"/>
</dbReference>
<dbReference type="STRING" id="4565.A0A3B6ASQ0"/>
<dbReference type="OrthoDB" id="185373at2759"/>
<accession>A0A3B6ASQ0</accession>
<dbReference type="PANTHER" id="PTHR24015:SF524">
    <property type="entry name" value="OS07G0670000 PROTEIN"/>
    <property type="match status" value="1"/>
</dbReference>
<dbReference type="NCBIfam" id="TIGR00756">
    <property type="entry name" value="PPR"/>
    <property type="match status" value="2"/>
</dbReference>
<dbReference type="GO" id="GO:0009451">
    <property type="term" value="P:RNA modification"/>
    <property type="evidence" value="ECO:0007669"/>
    <property type="project" value="InterPro"/>
</dbReference>
<dbReference type="AlphaFoldDB" id="A0A3B6ASQ0"/>
<keyword evidence="2" id="KW-0809">Transit peptide</keyword>